<sequence>MGHSQDSDQGSENKAYLPAPSDFPSVVEDTLSNLPRFPKLERLSVEFPFGDEAITNGFYHAEAPEEPAQIEEREQRAGWRALMRNTYAAISSNGPGVVKGLSLRNIVAKESMAWITPGWRGFLGGLERFELSLRGGENGAGWCMSTNEGYQDFVGALGRLFFNHLGGATHLTGCFTDEGPAGINEIRLTALPFHAGQMPRLQHISLSYVFICPPFLTLLNSHAETLRSVRLEKCFAIYGPDSSMS</sequence>
<keyword evidence="3" id="KW-1185">Reference proteome</keyword>
<organism evidence="2 3">
    <name type="scientific">Trematosphaeria pertusa</name>
    <dbReference type="NCBI Taxonomy" id="390896"/>
    <lineage>
        <taxon>Eukaryota</taxon>
        <taxon>Fungi</taxon>
        <taxon>Dikarya</taxon>
        <taxon>Ascomycota</taxon>
        <taxon>Pezizomycotina</taxon>
        <taxon>Dothideomycetes</taxon>
        <taxon>Pleosporomycetidae</taxon>
        <taxon>Pleosporales</taxon>
        <taxon>Massarineae</taxon>
        <taxon>Trematosphaeriaceae</taxon>
        <taxon>Trematosphaeria</taxon>
    </lineage>
</organism>
<protein>
    <submittedName>
        <fullName evidence="2">Uncharacterized protein</fullName>
    </submittedName>
</protein>
<dbReference type="Proteomes" id="UP000800094">
    <property type="component" value="Unassembled WGS sequence"/>
</dbReference>
<dbReference type="RefSeq" id="XP_033684373.1">
    <property type="nucleotide sequence ID" value="XM_033832083.1"/>
</dbReference>
<feature type="region of interest" description="Disordered" evidence="1">
    <location>
        <begin position="1"/>
        <end position="22"/>
    </location>
</feature>
<dbReference type="EMBL" id="ML987195">
    <property type="protein sequence ID" value="KAF2249369.1"/>
    <property type="molecule type" value="Genomic_DNA"/>
</dbReference>
<accession>A0A6A6IGN8</accession>
<evidence type="ECO:0000313" key="2">
    <source>
        <dbReference type="EMBL" id="KAF2249369.1"/>
    </source>
</evidence>
<proteinExistence type="predicted"/>
<reference evidence="2" key="1">
    <citation type="journal article" date="2020" name="Stud. Mycol.">
        <title>101 Dothideomycetes genomes: a test case for predicting lifestyles and emergence of pathogens.</title>
        <authorList>
            <person name="Haridas S."/>
            <person name="Albert R."/>
            <person name="Binder M."/>
            <person name="Bloem J."/>
            <person name="Labutti K."/>
            <person name="Salamov A."/>
            <person name="Andreopoulos B."/>
            <person name="Baker S."/>
            <person name="Barry K."/>
            <person name="Bills G."/>
            <person name="Bluhm B."/>
            <person name="Cannon C."/>
            <person name="Castanera R."/>
            <person name="Culley D."/>
            <person name="Daum C."/>
            <person name="Ezra D."/>
            <person name="Gonzalez J."/>
            <person name="Henrissat B."/>
            <person name="Kuo A."/>
            <person name="Liang C."/>
            <person name="Lipzen A."/>
            <person name="Lutzoni F."/>
            <person name="Magnuson J."/>
            <person name="Mondo S."/>
            <person name="Nolan M."/>
            <person name="Ohm R."/>
            <person name="Pangilinan J."/>
            <person name="Park H.-J."/>
            <person name="Ramirez L."/>
            <person name="Alfaro M."/>
            <person name="Sun H."/>
            <person name="Tritt A."/>
            <person name="Yoshinaga Y."/>
            <person name="Zwiers L.-H."/>
            <person name="Turgeon B."/>
            <person name="Goodwin S."/>
            <person name="Spatafora J."/>
            <person name="Crous P."/>
            <person name="Grigoriev I."/>
        </authorList>
    </citation>
    <scope>NUCLEOTIDE SEQUENCE</scope>
    <source>
        <strain evidence="2">CBS 122368</strain>
    </source>
</reference>
<evidence type="ECO:0000256" key="1">
    <source>
        <dbReference type="SAM" id="MobiDB-lite"/>
    </source>
</evidence>
<dbReference type="OrthoDB" id="5410873at2759"/>
<dbReference type="AlphaFoldDB" id="A0A6A6IGN8"/>
<name>A0A6A6IGN8_9PLEO</name>
<evidence type="ECO:0000313" key="3">
    <source>
        <dbReference type="Proteomes" id="UP000800094"/>
    </source>
</evidence>
<gene>
    <name evidence="2" type="ORF">BU26DRAFT_551121</name>
</gene>
<dbReference type="GeneID" id="54585413"/>